<feature type="binding site" evidence="4">
    <location>
        <position position="227"/>
    </location>
    <ligand>
        <name>a divalent metal cation</name>
        <dbReference type="ChEBI" id="CHEBI:60240"/>
        <label>1</label>
    </ligand>
</feature>
<accession>A0A9D9GU64</accession>
<dbReference type="Proteomes" id="UP000823613">
    <property type="component" value="Unassembled WGS sequence"/>
</dbReference>
<reference evidence="5" key="1">
    <citation type="submission" date="2020-10" db="EMBL/GenBank/DDBJ databases">
        <authorList>
            <person name="Gilroy R."/>
        </authorList>
    </citation>
    <scope>NUCLEOTIDE SEQUENCE</scope>
    <source>
        <strain evidence="5">11159</strain>
    </source>
</reference>
<comment type="caution">
    <text evidence="5">The sequence shown here is derived from an EMBL/GenBank/DDBJ whole genome shotgun (WGS) entry which is preliminary data.</text>
</comment>
<feature type="binding site" evidence="4">
    <location>
        <position position="109"/>
    </location>
    <ligand>
        <name>a divalent metal cation</name>
        <dbReference type="ChEBI" id="CHEBI:60240"/>
        <label>1</label>
    </ligand>
</feature>
<dbReference type="AlphaFoldDB" id="A0A9D9GU64"/>
<dbReference type="PANTHER" id="PTHR13799">
    <property type="entry name" value="NGG1 INTERACTING FACTOR 3"/>
    <property type="match status" value="1"/>
</dbReference>
<dbReference type="Gene3D" id="3.40.1390.30">
    <property type="entry name" value="NIF3 (NGG1p interacting factor 3)-like"/>
    <property type="match status" value="2"/>
</dbReference>
<evidence type="ECO:0000256" key="1">
    <source>
        <dbReference type="ARBA" id="ARBA00006964"/>
    </source>
</evidence>
<feature type="binding site" evidence="4">
    <location>
        <position position="224"/>
    </location>
    <ligand>
        <name>a divalent metal cation</name>
        <dbReference type="ChEBI" id="CHEBI:60240"/>
        <label>1</label>
    </ligand>
</feature>
<dbReference type="NCBIfam" id="TIGR00486">
    <property type="entry name" value="YbgI_SA1388"/>
    <property type="match status" value="1"/>
</dbReference>
<reference evidence="5" key="2">
    <citation type="journal article" date="2021" name="PeerJ">
        <title>Extensive microbial diversity within the chicken gut microbiome revealed by metagenomics and culture.</title>
        <authorList>
            <person name="Gilroy R."/>
            <person name="Ravi A."/>
            <person name="Getino M."/>
            <person name="Pursley I."/>
            <person name="Horton D.L."/>
            <person name="Alikhan N.F."/>
            <person name="Baker D."/>
            <person name="Gharbi K."/>
            <person name="Hall N."/>
            <person name="Watson M."/>
            <person name="Adriaenssens E.M."/>
            <person name="Foster-Nyarko E."/>
            <person name="Jarju S."/>
            <person name="Secka A."/>
            <person name="Antonio M."/>
            <person name="Oren A."/>
            <person name="Chaudhuri R.R."/>
            <person name="La Ragione R."/>
            <person name="Hildebrand F."/>
            <person name="Pallen M.J."/>
        </authorList>
    </citation>
    <scope>NUCLEOTIDE SEQUENCE</scope>
    <source>
        <strain evidence="5">11159</strain>
    </source>
</reference>
<name>A0A9D9GU64_9BACL</name>
<dbReference type="InterPro" id="IPR002678">
    <property type="entry name" value="DUF34/NIF3"/>
</dbReference>
<dbReference type="EMBL" id="JADIMY010000052">
    <property type="protein sequence ID" value="MBO8427400.1"/>
    <property type="molecule type" value="Genomic_DNA"/>
</dbReference>
<evidence type="ECO:0000313" key="6">
    <source>
        <dbReference type="Proteomes" id="UP000823613"/>
    </source>
</evidence>
<evidence type="ECO:0000256" key="2">
    <source>
        <dbReference type="ARBA" id="ARBA00022112"/>
    </source>
</evidence>
<gene>
    <name evidence="5" type="ORF">IAC58_02425</name>
</gene>
<dbReference type="GO" id="GO:0046872">
    <property type="term" value="F:metal ion binding"/>
    <property type="evidence" value="ECO:0007669"/>
    <property type="project" value="UniProtKB-KW"/>
</dbReference>
<feature type="binding site" evidence="4">
    <location>
        <position position="69"/>
    </location>
    <ligand>
        <name>a divalent metal cation</name>
        <dbReference type="ChEBI" id="CHEBI:60240"/>
        <label>1</label>
    </ligand>
</feature>
<evidence type="ECO:0000256" key="3">
    <source>
        <dbReference type="ARBA" id="ARBA00022723"/>
    </source>
</evidence>
<proteinExistence type="inferred from homology"/>
<organism evidence="5 6">
    <name type="scientific">Candidatus Onthovivens merdipullorum</name>
    <dbReference type="NCBI Taxonomy" id="2840889"/>
    <lineage>
        <taxon>Bacteria</taxon>
        <taxon>Bacillati</taxon>
        <taxon>Bacillota</taxon>
        <taxon>Bacilli</taxon>
        <taxon>Bacillales</taxon>
        <taxon>Candidatus Onthovivens</taxon>
    </lineage>
</organism>
<evidence type="ECO:0000313" key="5">
    <source>
        <dbReference type="EMBL" id="MBO8427400.1"/>
    </source>
</evidence>
<dbReference type="InterPro" id="IPR036069">
    <property type="entry name" value="DUF34/NIF3_sf"/>
</dbReference>
<evidence type="ECO:0000256" key="4">
    <source>
        <dbReference type="PIRSR" id="PIRSR602678-1"/>
    </source>
</evidence>
<sequence length="259" mass="29630">MKTTKLLRALAKNFPKKIGKKYHDPIGLQTGKLKEETNNILLCLDFDEAVFEIKKNELTNKKYDLIITHHPFIFGTKRNVFKHDINKEILCSKIDELNIPIYSFHTNFDEGKDGMNDALANKLGLLNIKPLEGDPMARGGNLKKPMNIYECAAFIKKALNVSYGLLLPYGKNEISNIAVVGGGGWRTFRIAQDENYDLFISGDIPHHGRREVISYKYNYLDLPHEIENIFIDQMFNILKAIDSNLNIDKVIHEKEPIVI</sequence>
<dbReference type="SUPFAM" id="SSF102705">
    <property type="entry name" value="NIF3 (NGG1p interacting factor 3)-like"/>
    <property type="match status" value="1"/>
</dbReference>
<comment type="similarity">
    <text evidence="1">Belongs to the GTP cyclohydrolase I type 2/NIF3 family.</text>
</comment>
<dbReference type="Pfam" id="PF01784">
    <property type="entry name" value="DUF34_NIF3"/>
    <property type="match status" value="1"/>
</dbReference>
<feature type="binding site" evidence="4">
    <location>
        <position position="70"/>
    </location>
    <ligand>
        <name>a divalent metal cation</name>
        <dbReference type="ChEBI" id="CHEBI:60240"/>
        <label>1</label>
    </ligand>
</feature>
<dbReference type="PANTHER" id="PTHR13799:SF14">
    <property type="entry name" value="GTP CYCLOHYDROLASE 1 TYPE 2 HOMOLOG"/>
    <property type="match status" value="1"/>
</dbReference>
<dbReference type="FunFam" id="3.40.1390.30:FF:000001">
    <property type="entry name" value="GTP cyclohydrolase 1 type 2"/>
    <property type="match status" value="1"/>
</dbReference>
<protein>
    <recommendedName>
        <fullName evidence="2">GTP cyclohydrolase 1 type 2 homolog</fullName>
    </recommendedName>
</protein>
<dbReference type="GO" id="GO:0005737">
    <property type="term" value="C:cytoplasm"/>
    <property type="evidence" value="ECO:0007669"/>
    <property type="project" value="TreeGrafter"/>
</dbReference>
<keyword evidence="3 4" id="KW-0479">Metal-binding</keyword>